<comment type="caution">
    <text evidence="1">The sequence shown here is derived from an EMBL/GenBank/DDBJ whole genome shotgun (WGS) entry which is preliminary data.</text>
</comment>
<dbReference type="AlphaFoldDB" id="A0A8J2U5Y8"/>
<proteinExistence type="predicted"/>
<gene>
    <name evidence="1" type="ORF">GCM10011369_23500</name>
</gene>
<dbReference type="Proteomes" id="UP000619743">
    <property type="component" value="Unassembled WGS sequence"/>
</dbReference>
<dbReference type="RefSeq" id="WP_188708238.1">
    <property type="nucleotide sequence ID" value="NZ_BMDX01000011.1"/>
</dbReference>
<organism evidence="1 2">
    <name type="scientific">Neiella marina</name>
    <dbReference type="NCBI Taxonomy" id="508461"/>
    <lineage>
        <taxon>Bacteria</taxon>
        <taxon>Pseudomonadati</taxon>
        <taxon>Pseudomonadota</taxon>
        <taxon>Gammaproteobacteria</taxon>
        <taxon>Alteromonadales</taxon>
        <taxon>Echinimonadaceae</taxon>
        <taxon>Neiella</taxon>
    </lineage>
</organism>
<dbReference type="InterPro" id="IPR013320">
    <property type="entry name" value="ConA-like_dom_sf"/>
</dbReference>
<evidence type="ECO:0000313" key="1">
    <source>
        <dbReference type="EMBL" id="GGA80835.1"/>
    </source>
</evidence>
<reference evidence="2" key="1">
    <citation type="journal article" date="2019" name="Int. J. Syst. Evol. Microbiol.">
        <title>The Global Catalogue of Microorganisms (GCM) 10K type strain sequencing project: providing services to taxonomists for standard genome sequencing and annotation.</title>
        <authorList>
            <consortium name="The Broad Institute Genomics Platform"/>
            <consortium name="The Broad Institute Genome Sequencing Center for Infectious Disease"/>
            <person name="Wu L."/>
            <person name="Ma J."/>
        </authorList>
    </citation>
    <scope>NUCLEOTIDE SEQUENCE [LARGE SCALE GENOMIC DNA]</scope>
    <source>
        <strain evidence="2">CGMCC 1.10130</strain>
    </source>
</reference>
<accession>A0A8J2U5Y8</accession>
<name>A0A8J2U5Y8_9GAMM</name>
<evidence type="ECO:0000313" key="2">
    <source>
        <dbReference type="Proteomes" id="UP000619743"/>
    </source>
</evidence>
<dbReference type="Pfam" id="PF13385">
    <property type="entry name" value="Laminin_G_3"/>
    <property type="match status" value="1"/>
</dbReference>
<evidence type="ECO:0008006" key="3">
    <source>
        <dbReference type="Google" id="ProtNLM"/>
    </source>
</evidence>
<dbReference type="Gene3D" id="2.60.120.200">
    <property type="match status" value="1"/>
</dbReference>
<sequence>MSGFISNNVSVANGSTTVTVNDGVDFSQIRQSSVLFIEGQHPVIVNAGSAPSNGTSTLTLATAWASVAINNSKALVIAGTNSLINLIESAKTQGDRLAAMTAALGDLFNTSNDSYTIELSSGEQVTVPTYLYLANQMQAKIDNWDAELNTAVEDKLGEIRYSKLNNPLCHLFKKNKLVETLAGEITWTRASTATYVDRYGVVRTAAIDEPREEAQGLLIEGARTNLLVYSNDLTNAVWGGDAAAIEQAGEAPDSVGPAFLVSSASGTQGLAQSVGSVTTDQKFSFSGWFKKGTSQTIKLQLDNANAVAVFDFDQEIFIAGAANGHFEKIGDWYYLSAFDVNRTTNGAATFRLVTEAGLNVIASQLQVENASFPSSYISTTDAPATRAADSVVFPSFLNAPDLRGEYTLMLSADSLMRDVDPPFEYLLQVGVNETSVATEGLLLIKTATSILFRHSDGNSALDDTRLTPTVEAGTFFIIVSETLIKMYFNGDLVDSIARTANVSANIDGQVYLGRREVDLTQNTFCHISDVRLYDFMLNEAEIKLLAGE</sequence>
<dbReference type="EMBL" id="BMDX01000011">
    <property type="protein sequence ID" value="GGA80835.1"/>
    <property type="molecule type" value="Genomic_DNA"/>
</dbReference>
<dbReference type="SUPFAM" id="SSF49899">
    <property type="entry name" value="Concanavalin A-like lectins/glucanases"/>
    <property type="match status" value="1"/>
</dbReference>
<protein>
    <recommendedName>
        <fullName evidence="3">Concanavalin A-like lectin/glucanases superfamily protein</fullName>
    </recommendedName>
</protein>
<keyword evidence="2" id="KW-1185">Reference proteome</keyword>